<dbReference type="Proteomes" id="UP000824162">
    <property type="component" value="Unassembled WGS sequence"/>
</dbReference>
<organism evidence="2 3">
    <name type="scientific">Candidatus Monoglobus merdigallinarum</name>
    <dbReference type="NCBI Taxonomy" id="2838698"/>
    <lineage>
        <taxon>Bacteria</taxon>
        <taxon>Bacillati</taxon>
        <taxon>Bacillota</taxon>
        <taxon>Clostridia</taxon>
        <taxon>Monoglobales</taxon>
        <taxon>Monoglobaceae</taxon>
        <taxon>Monoglobus</taxon>
    </lineage>
</organism>
<dbReference type="AlphaFoldDB" id="A0A9D1PR89"/>
<reference evidence="2" key="1">
    <citation type="journal article" date="2021" name="PeerJ">
        <title>Extensive microbial diversity within the chicken gut microbiome revealed by metagenomics and culture.</title>
        <authorList>
            <person name="Gilroy R."/>
            <person name="Ravi A."/>
            <person name="Getino M."/>
            <person name="Pursley I."/>
            <person name="Horton D.L."/>
            <person name="Alikhan N.F."/>
            <person name="Baker D."/>
            <person name="Gharbi K."/>
            <person name="Hall N."/>
            <person name="Watson M."/>
            <person name="Adriaenssens E.M."/>
            <person name="Foster-Nyarko E."/>
            <person name="Jarju S."/>
            <person name="Secka A."/>
            <person name="Antonio M."/>
            <person name="Oren A."/>
            <person name="Chaudhuri R.R."/>
            <person name="La Ragione R."/>
            <person name="Hildebrand F."/>
            <person name="Pallen M.J."/>
        </authorList>
    </citation>
    <scope>NUCLEOTIDE SEQUENCE</scope>
    <source>
        <strain evidence="2">5790</strain>
    </source>
</reference>
<reference evidence="2" key="2">
    <citation type="submission" date="2021-04" db="EMBL/GenBank/DDBJ databases">
        <authorList>
            <person name="Gilroy R."/>
        </authorList>
    </citation>
    <scope>NUCLEOTIDE SEQUENCE</scope>
    <source>
        <strain evidence="2">5790</strain>
    </source>
</reference>
<dbReference type="InterPro" id="IPR007492">
    <property type="entry name" value="LytTR_DNA-bd_dom"/>
</dbReference>
<feature type="non-terminal residue" evidence="2">
    <location>
        <position position="1"/>
    </location>
</feature>
<protein>
    <submittedName>
        <fullName evidence="2">LytTR family transcriptional regulator DNA-binding domain-containing protein</fullName>
    </submittedName>
</protein>
<evidence type="ECO:0000259" key="1">
    <source>
        <dbReference type="PROSITE" id="PS50930"/>
    </source>
</evidence>
<dbReference type="EMBL" id="DXIJ01000108">
    <property type="protein sequence ID" value="HIV86195.1"/>
    <property type="molecule type" value="Genomic_DNA"/>
</dbReference>
<evidence type="ECO:0000313" key="2">
    <source>
        <dbReference type="EMBL" id="HIV86195.1"/>
    </source>
</evidence>
<accession>A0A9D1PR89</accession>
<dbReference type="GO" id="GO:0003677">
    <property type="term" value="F:DNA binding"/>
    <property type="evidence" value="ECO:0007669"/>
    <property type="project" value="UniProtKB-KW"/>
</dbReference>
<keyword evidence="2" id="KW-0238">DNA-binding</keyword>
<evidence type="ECO:0000313" key="3">
    <source>
        <dbReference type="Proteomes" id="UP000824162"/>
    </source>
</evidence>
<name>A0A9D1PR89_9FIRM</name>
<gene>
    <name evidence="2" type="ORF">H9900_05225</name>
</gene>
<feature type="domain" description="HTH LytTR-type" evidence="1">
    <location>
        <begin position="1"/>
        <end position="54"/>
    </location>
</feature>
<proteinExistence type="predicted"/>
<dbReference type="PROSITE" id="PS50930">
    <property type="entry name" value="HTH_LYTTR"/>
    <property type="match status" value="1"/>
</dbReference>
<comment type="caution">
    <text evidence="2">The sequence shown here is derived from an EMBL/GenBank/DDBJ whole genome shotgun (WGS) entry which is preliminary data.</text>
</comment>
<dbReference type="Pfam" id="PF04397">
    <property type="entry name" value="LytTR"/>
    <property type="match status" value="1"/>
</dbReference>
<dbReference type="Gene3D" id="2.40.50.1020">
    <property type="entry name" value="LytTr DNA-binding domain"/>
    <property type="match status" value="1"/>
</dbReference>
<sequence length="60" mass="7329">EKLEPYGFERIHKSMLVNMNYVEDIDKNYIVLKSGERFLISRNLKTHVKQRFMDAVLKRW</sequence>